<keyword evidence="1" id="KW-1133">Transmembrane helix</keyword>
<keyword evidence="3" id="KW-1185">Reference proteome</keyword>
<keyword evidence="1" id="KW-0812">Transmembrane</keyword>
<dbReference type="RefSeq" id="WP_171203421.1">
    <property type="nucleotide sequence ID" value="NZ_BAAANP010000019.1"/>
</dbReference>
<accession>A0A849BQ56</accession>
<feature type="transmembrane region" description="Helical" evidence="1">
    <location>
        <begin position="85"/>
        <end position="104"/>
    </location>
</feature>
<keyword evidence="1" id="KW-0472">Membrane</keyword>
<proteinExistence type="predicted"/>
<dbReference type="EMBL" id="JABEMA010000169">
    <property type="protein sequence ID" value="NNH23615.1"/>
    <property type="molecule type" value="Genomic_DNA"/>
</dbReference>
<comment type="caution">
    <text evidence="2">The sequence shown here is derived from an EMBL/GenBank/DDBJ whole genome shotgun (WGS) entry which is preliminary data.</text>
</comment>
<evidence type="ECO:0000313" key="3">
    <source>
        <dbReference type="Proteomes" id="UP000555552"/>
    </source>
</evidence>
<organism evidence="2 3">
    <name type="scientific">Pseudokineococcus marinus</name>
    <dbReference type="NCBI Taxonomy" id="351215"/>
    <lineage>
        <taxon>Bacteria</taxon>
        <taxon>Bacillati</taxon>
        <taxon>Actinomycetota</taxon>
        <taxon>Actinomycetes</taxon>
        <taxon>Kineosporiales</taxon>
        <taxon>Kineosporiaceae</taxon>
        <taxon>Pseudokineococcus</taxon>
    </lineage>
</organism>
<name>A0A849BQ56_9ACTN</name>
<protein>
    <submittedName>
        <fullName evidence="2">Uncharacterized protein</fullName>
    </submittedName>
</protein>
<reference evidence="2 3" key="1">
    <citation type="submission" date="2020-05" db="EMBL/GenBank/DDBJ databases">
        <title>MicrobeNet Type strains.</title>
        <authorList>
            <person name="Nicholson A.C."/>
        </authorList>
    </citation>
    <scope>NUCLEOTIDE SEQUENCE [LARGE SCALE GENOMIC DNA]</scope>
    <source>
        <strain evidence="2 3">JCM 14547</strain>
    </source>
</reference>
<feature type="transmembrane region" description="Helical" evidence="1">
    <location>
        <begin position="21"/>
        <end position="42"/>
    </location>
</feature>
<dbReference type="Proteomes" id="UP000555552">
    <property type="component" value="Unassembled WGS sequence"/>
</dbReference>
<sequence length="139" mass="14427">MTTTARSSRSSGTRRSTGSSAALRALQVTAALSVLAVVWQFVTAGSLVQDPSWLGLHGGGAIVLHVTSGLAALAALWWWRTGASLRLAVLAVVTFAVTFLQAWSGDHAPLSVHVPLSLTVVATTTWLLVAAVAAGRRRA</sequence>
<evidence type="ECO:0000256" key="1">
    <source>
        <dbReference type="SAM" id="Phobius"/>
    </source>
</evidence>
<evidence type="ECO:0000313" key="2">
    <source>
        <dbReference type="EMBL" id="NNH23615.1"/>
    </source>
</evidence>
<gene>
    <name evidence="2" type="ORF">HLB09_11050</name>
</gene>
<feature type="transmembrane region" description="Helical" evidence="1">
    <location>
        <begin position="116"/>
        <end position="135"/>
    </location>
</feature>
<feature type="transmembrane region" description="Helical" evidence="1">
    <location>
        <begin position="54"/>
        <end position="78"/>
    </location>
</feature>
<dbReference type="AlphaFoldDB" id="A0A849BQ56"/>